<dbReference type="KEGG" id="tasa:A1Q1_05640"/>
<dbReference type="SUPFAM" id="SSF81383">
    <property type="entry name" value="F-box domain"/>
    <property type="match status" value="1"/>
</dbReference>
<dbReference type="HOGENOM" id="CLU_055175_0_0_1"/>
<dbReference type="InterPro" id="IPR001810">
    <property type="entry name" value="F-box_dom"/>
</dbReference>
<evidence type="ECO:0000259" key="1">
    <source>
        <dbReference type="PROSITE" id="PS50181"/>
    </source>
</evidence>
<dbReference type="VEuPathDB" id="FungiDB:A1Q1_05640"/>
<name>J4U6U1_TRIAS</name>
<dbReference type="Proteomes" id="UP000002748">
    <property type="component" value="Unassembled WGS sequence"/>
</dbReference>
<dbReference type="InterPro" id="IPR036047">
    <property type="entry name" value="F-box-like_dom_sf"/>
</dbReference>
<dbReference type="GeneID" id="25989152"/>
<organism evidence="2 3">
    <name type="scientific">Trichosporon asahii var. asahii (strain ATCC 90039 / CBS 2479 / JCM 2466 / KCTC 7840 / NBRC 103889/ NCYC 2677 / UAMH 7654)</name>
    <name type="common">Yeast</name>
    <dbReference type="NCBI Taxonomy" id="1186058"/>
    <lineage>
        <taxon>Eukaryota</taxon>
        <taxon>Fungi</taxon>
        <taxon>Dikarya</taxon>
        <taxon>Basidiomycota</taxon>
        <taxon>Agaricomycotina</taxon>
        <taxon>Tremellomycetes</taxon>
        <taxon>Trichosporonales</taxon>
        <taxon>Trichosporonaceae</taxon>
        <taxon>Trichosporon</taxon>
    </lineage>
</organism>
<accession>J4U6U1</accession>
<protein>
    <recommendedName>
        <fullName evidence="1">F-box domain-containing protein</fullName>
    </recommendedName>
</protein>
<dbReference type="Pfam" id="PF12937">
    <property type="entry name" value="F-box-like"/>
    <property type="match status" value="1"/>
</dbReference>
<evidence type="ECO:0000313" key="3">
    <source>
        <dbReference type="Proteomes" id="UP000002748"/>
    </source>
</evidence>
<sequence>MSEATTAPNIPAELLLAVFDYLRPHDLAQVCKSNSYLRKLARPLFYRYATLTKFGWTFPGARHPHPFLEVPGSLKRLSDKELRHIASNLREVYIPAHSASDCAMFKNLRPKEVKLRAITLRVESGVRILKNLSSVDCRDAFPHIDTCPAPAENEHGLLQPCKCFRAYSLHDDNDDLCHFLRAIATMKPEKAVIRDAIMTENTFVSPVLRPVKPSNEFITVLDSRDIWKDTNCGLKCPQLDAALIPFWATTLITIVLWTGHPNVPWVSPCSPDDHTCEPKVARVTESFGVDGLRPQCFFMADLWADVGDQVSLRYPFKCRKLRIVNAPAIVETYVDASGNRIEKRRASIASIENTIRTHAVNDVELEKHVWKGGIEFLTMEGWIALGEWEDVFTYKEMAPFLTDNAFLGSNA</sequence>
<proteinExistence type="predicted"/>
<dbReference type="RefSeq" id="XP_014176324.1">
    <property type="nucleotide sequence ID" value="XM_014320849.1"/>
</dbReference>
<dbReference type="PROSITE" id="PS50181">
    <property type="entry name" value="FBOX"/>
    <property type="match status" value="1"/>
</dbReference>
<dbReference type="AlphaFoldDB" id="J4U6U1"/>
<gene>
    <name evidence="2" type="ORF">A1Q1_05640</name>
</gene>
<reference evidence="2 3" key="1">
    <citation type="journal article" date="2012" name="Eukaryot. Cell">
        <title>Draft genome sequence of CBS 2479, the standard type strain of Trichosporon asahii.</title>
        <authorList>
            <person name="Yang R.Y."/>
            <person name="Li H.T."/>
            <person name="Zhu H."/>
            <person name="Zhou G.P."/>
            <person name="Wang M."/>
            <person name="Wang L."/>
        </authorList>
    </citation>
    <scope>NUCLEOTIDE SEQUENCE [LARGE SCALE GENOMIC DNA]</scope>
    <source>
        <strain evidence="3">ATCC 90039 / CBS 2479 / JCM 2466 / KCTC 7840 / NCYC 2677 / UAMH 7654</strain>
    </source>
</reference>
<dbReference type="EMBL" id="ALBS01000318">
    <property type="protein sequence ID" value="EJT45915.1"/>
    <property type="molecule type" value="Genomic_DNA"/>
</dbReference>
<comment type="caution">
    <text evidence="2">The sequence shown here is derived from an EMBL/GenBank/DDBJ whole genome shotgun (WGS) entry which is preliminary data.</text>
</comment>
<feature type="domain" description="F-box" evidence="1">
    <location>
        <begin position="4"/>
        <end position="51"/>
    </location>
</feature>
<evidence type="ECO:0000313" key="2">
    <source>
        <dbReference type="EMBL" id="EJT45915.1"/>
    </source>
</evidence>